<comment type="caution">
    <text evidence="2">The sequence shown here is derived from an EMBL/GenBank/DDBJ whole genome shotgun (WGS) entry which is preliminary data.</text>
</comment>
<dbReference type="EMBL" id="LAZR01000423">
    <property type="protein sequence ID" value="KKN69553.1"/>
    <property type="molecule type" value="Genomic_DNA"/>
</dbReference>
<keyword evidence="1" id="KW-1133">Transmembrane helix</keyword>
<protein>
    <recommendedName>
        <fullName evidence="3">FixH family protein</fullName>
    </recommendedName>
</protein>
<dbReference type="Pfam" id="PF05751">
    <property type="entry name" value="FixH"/>
    <property type="match status" value="1"/>
</dbReference>
<sequence>MLARLFRPREFTGRHMWAVMILFFGTIISVNLVLAYFANSSWSGLVVQNSYVASQHFDTETAAKRRQAALGWTVRTSYQDGVFTVSLVDGMGRAIRDASVEATIGHPASEREDRTIVLQADSGGTYAAPTELGAGLWEAAIVVTGTGEQPWEKAVRFVVE</sequence>
<dbReference type="InterPro" id="IPR018037">
    <property type="entry name" value="FixH_proteobacterial"/>
</dbReference>
<dbReference type="PIRSF" id="PIRSF011386">
    <property type="entry name" value="FixH"/>
    <property type="match status" value="1"/>
</dbReference>
<name>A0A0F9VUX7_9ZZZZ</name>
<organism evidence="2">
    <name type="scientific">marine sediment metagenome</name>
    <dbReference type="NCBI Taxonomy" id="412755"/>
    <lineage>
        <taxon>unclassified sequences</taxon>
        <taxon>metagenomes</taxon>
        <taxon>ecological metagenomes</taxon>
    </lineage>
</organism>
<dbReference type="InterPro" id="IPR008620">
    <property type="entry name" value="FixH"/>
</dbReference>
<evidence type="ECO:0000313" key="2">
    <source>
        <dbReference type="EMBL" id="KKN69553.1"/>
    </source>
</evidence>
<keyword evidence="1" id="KW-0472">Membrane</keyword>
<evidence type="ECO:0008006" key="3">
    <source>
        <dbReference type="Google" id="ProtNLM"/>
    </source>
</evidence>
<keyword evidence="1" id="KW-0812">Transmembrane</keyword>
<evidence type="ECO:0000256" key="1">
    <source>
        <dbReference type="SAM" id="Phobius"/>
    </source>
</evidence>
<proteinExistence type="predicted"/>
<reference evidence="2" key="1">
    <citation type="journal article" date="2015" name="Nature">
        <title>Complex archaea that bridge the gap between prokaryotes and eukaryotes.</title>
        <authorList>
            <person name="Spang A."/>
            <person name="Saw J.H."/>
            <person name="Jorgensen S.L."/>
            <person name="Zaremba-Niedzwiedzka K."/>
            <person name="Martijn J."/>
            <person name="Lind A.E."/>
            <person name="van Eijk R."/>
            <person name="Schleper C."/>
            <person name="Guy L."/>
            <person name="Ettema T.J."/>
        </authorList>
    </citation>
    <scope>NUCLEOTIDE SEQUENCE</scope>
</reference>
<gene>
    <name evidence="2" type="ORF">LCGC14_0439730</name>
</gene>
<feature type="transmembrane region" description="Helical" evidence="1">
    <location>
        <begin position="16"/>
        <end position="38"/>
    </location>
</feature>
<accession>A0A0F9VUX7</accession>
<dbReference type="AlphaFoldDB" id="A0A0F9VUX7"/>